<reference evidence="2" key="1">
    <citation type="submission" date="2020-03" db="EMBL/GenBank/DDBJ databases">
        <authorList>
            <person name="Weist P."/>
        </authorList>
    </citation>
    <scope>NUCLEOTIDE SEQUENCE</scope>
</reference>
<dbReference type="EMBL" id="CADEAL010000199">
    <property type="protein sequence ID" value="CAB1416239.1"/>
    <property type="molecule type" value="Genomic_DNA"/>
</dbReference>
<protein>
    <submittedName>
        <fullName evidence="2">Uncharacterized protein</fullName>
    </submittedName>
</protein>
<dbReference type="AlphaFoldDB" id="A0A9N7Y9I1"/>
<dbReference type="Proteomes" id="UP001153269">
    <property type="component" value="Unassembled WGS sequence"/>
</dbReference>
<gene>
    <name evidence="2" type="ORF">PLEPLA_LOCUS4030</name>
</gene>
<feature type="compositionally biased region" description="Basic and acidic residues" evidence="1">
    <location>
        <begin position="1"/>
        <end position="12"/>
    </location>
</feature>
<comment type="caution">
    <text evidence="2">The sequence shown here is derived from an EMBL/GenBank/DDBJ whole genome shotgun (WGS) entry which is preliminary data.</text>
</comment>
<proteinExistence type="predicted"/>
<feature type="region of interest" description="Disordered" evidence="1">
    <location>
        <begin position="290"/>
        <end position="309"/>
    </location>
</feature>
<name>A0A9N7Y9I1_PLEPL</name>
<evidence type="ECO:0000313" key="2">
    <source>
        <dbReference type="EMBL" id="CAB1416239.1"/>
    </source>
</evidence>
<evidence type="ECO:0000313" key="3">
    <source>
        <dbReference type="Proteomes" id="UP001153269"/>
    </source>
</evidence>
<feature type="region of interest" description="Disordered" evidence="1">
    <location>
        <begin position="1"/>
        <end position="36"/>
    </location>
</feature>
<feature type="region of interest" description="Disordered" evidence="1">
    <location>
        <begin position="171"/>
        <end position="193"/>
    </location>
</feature>
<accession>A0A9N7Y9I1</accession>
<feature type="compositionally biased region" description="Basic and acidic residues" evidence="1">
    <location>
        <begin position="25"/>
        <end position="36"/>
    </location>
</feature>
<keyword evidence="3" id="KW-1185">Reference proteome</keyword>
<organism evidence="2 3">
    <name type="scientific">Pleuronectes platessa</name>
    <name type="common">European plaice</name>
    <dbReference type="NCBI Taxonomy" id="8262"/>
    <lineage>
        <taxon>Eukaryota</taxon>
        <taxon>Metazoa</taxon>
        <taxon>Chordata</taxon>
        <taxon>Craniata</taxon>
        <taxon>Vertebrata</taxon>
        <taxon>Euteleostomi</taxon>
        <taxon>Actinopterygii</taxon>
        <taxon>Neopterygii</taxon>
        <taxon>Teleostei</taxon>
        <taxon>Neoteleostei</taxon>
        <taxon>Acanthomorphata</taxon>
        <taxon>Carangaria</taxon>
        <taxon>Pleuronectiformes</taxon>
        <taxon>Pleuronectoidei</taxon>
        <taxon>Pleuronectidae</taxon>
        <taxon>Pleuronectes</taxon>
    </lineage>
</organism>
<sequence>MSGQERFAREQVLEQLFSQQQSSYPKEDSQEQDREMDGELDQVMTEMTMATTKMTTLTKTTTHWVMLLQICHPWRKNSKKKKTTAPTTGLVERETFLSRNKEIAWSSRAYDPSSSSAAGQSTAAKAIVFPPGPTMHATSRTGDLALTFHLFIKATVENIILEMTNQRLERDGQDRPARLRLSGPVGRQKRPGDILCHDAPKSHGQIGRLVRGLGRLGGAPVTALQPGARSDRGRATGSVQRESHYMALDERANASRARPARLAREITLAGEPGSLALARCCYPAVLGSRGSRSQAHRGLGGRGTQNRSI</sequence>
<evidence type="ECO:0000256" key="1">
    <source>
        <dbReference type="SAM" id="MobiDB-lite"/>
    </source>
</evidence>